<keyword evidence="7" id="KW-0482">Metalloprotease</keyword>
<keyword evidence="8" id="KW-0496">Mitochondrion</keyword>
<evidence type="ECO:0000256" key="7">
    <source>
        <dbReference type="ARBA" id="ARBA00023049"/>
    </source>
</evidence>
<comment type="cofactor">
    <cofactor evidence="1">
        <name>Zn(2+)</name>
        <dbReference type="ChEBI" id="CHEBI:29105"/>
    </cofactor>
</comment>
<keyword evidence="4" id="KW-0479">Metal-binding</keyword>
<feature type="domain" description="Peptidase M16 C-terminal" evidence="11">
    <location>
        <begin position="218"/>
        <end position="405"/>
    </location>
</feature>
<dbReference type="PANTHER" id="PTHR11851">
    <property type="entry name" value="METALLOPROTEASE"/>
    <property type="match status" value="1"/>
</dbReference>
<comment type="similarity">
    <text evidence="9">Belongs to the peptidase M16 family.</text>
</comment>
<dbReference type="InterPro" id="IPR011765">
    <property type="entry name" value="Pept_M16_N"/>
</dbReference>
<evidence type="ECO:0000256" key="8">
    <source>
        <dbReference type="ARBA" id="ARBA00023128"/>
    </source>
</evidence>
<protein>
    <recommendedName>
        <fullName evidence="14">Mitochondrial-processing peptidase subunit beta</fullName>
    </recommendedName>
</protein>
<evidence type="ECO:0000259" key="11">
    <source>
        <dbReference type="Pfam" id="PF05193"/>
    </source>
</evidence>
<dbReference type="GO" id="GO:0006508">
    <property type="term" value="P:proteolysis"/>
    <property type="evidence" value="ECO:0007669"/>
    <property type="project" value="UniProtKB-KW"/>
</dbReference>
<dbReference type="Proteomes" id="UP000279271">
    <property type="component" value="Unassembled WGS sequence"/>
</dbReference>
<dbReference type="InterPro" id="IPR050361">
    <property type="entry name" value="MPP/UQCRC_Complex"/>
</dbReference>
<dbReference type="Pfam" id="PF00675">
    <property type="entry name" value="Peptidase_M16"/>
    <property type="match status" value="1"/>
</dbReference>
<dbReference type="PANTHER" id="PTHR11851:SF149">
    <property type="entry name" value="GH01077P"/>
    <property type="match status" value="1"/>
</dbReference>
<accession>A0A3M7KWY1</accession>
<evidence type="ECO:0000256" key="5">
    <source>
        <dbReference type="ARBA" id="ARBA00022801"/>
    </source>
</evidence>
<dbReference type="GO" id="GO:0046872">
    <property type="term" value="F:metal ion binding"/>
    <property type="evidence" value="ECO:0007669"/>
    <property type="project" value="UniProtKB-KW"/>
</dbReference>
<evidence type="ECO:0000256" key="9">
    <source>
        <dbReference type="RuleBase" id="RU004447"/>
    </source>
</evidence>
<feature type="domain" description="Peptidase M16 N-terminal" evidence="10">
    <location>
        <begin position="65"/>
        <end position="212"/>
    </location>
</feature>
<evidence type="ECO:0000313" key="13">
    <source>
        <dbReference type="Proteomes" id="UP000279271"/>
    </source>
</evidence>
<dbReference type="Gene3D" id="3.30.830.10">
    <property type="entry name" value="Metalloenzyme, LuxS/M16 peptidase-like"/>
    <property type="match status" value="2"/>
</dbReference>
<evidence type="ECO:0000256" key="3">
    <source>
        <dbReference type="ARBA" id="ARBA00022670"/>
    </source>
</evidence>
<proteinExistence type="inferred from homology"/>
<dbReference type="AlphaFoldDB" id="A0A3M7KWY1"/>
<evidence type="ECO:0000256" key="6">
    <source>
        <dbReference type="ARBA" id="ARBA00022833"/>
    </source>
</evidence>
<reference evidence="13" key="1">
    <citation type="journal article" date="2018" name="Algal Res.">
        <title>Characterization of plant carbon substrate utilization by Auxenochlorella protothecoides.</title>
        <authorList>
            <person name="Vogler B.W."/>
            <person name="Starkenburg S.R."/>
            <person name="Sudasinghe N."/>
            <person name="Schambach J.Y."/>
            <person name="Rollin J.A."/>
            <person name="Pattathil S."/>
            <person name="Barry A.N."/>
        </authorList>
    </citation>
    <scope>NUCLEOTIDE SEQUENCE [LARGE SCALE GENOMIC DNA]</scope>
    <source>
        <strain evidence="13">UTEX 25</strain>
    </source>
</reference>
<organism evidence="12 13">
    <name type="scientific">Auxenochlorella protothecoides</name>
    <name type="common">Green microalga</name>
    <name type="synonym">Chlorella protothecoides</name>
    <dbReference type="NCBI Taxonomy" id="3075"/>
    <lineage>
        <taxon>Eukaryota</taxon>
        <taxon>Viridiplantae</taxon>
        <taxon>Chlorophyta</taxon>
        <taxon>core chlorophytes</taxon>
        <taxon>Trebouxiophyceae</taxon>
        <taxon>Chlorellales</taxon>
        <taxon>Chlorellaceae</taxon>
        <taxon>Auxenochlorella</taxon>
    </lineage>
</organism>
<keyword evidence="3" id="KW-0645">Protease</keyword>
<dbReference type="GO" id="GO:0005739">
    <property type="term" value="C:mitochondrion"/>
    <property type="evidence" value="ECO:0007669"/>
    <property type="project" value="UniProtKB-SubCell"/>
</dbReference>
<dbReference type="SUPFAM" id="SSF63411">
    <property type="entry name" value="LuxS/MPP-like metallohydrolase"/>
    <property type="match status" value="2"/>
</dbReference>
<evidence type="ECO:0000259" key="10">
    <source>
        <dbReference type="Pfam" id="PF00675"/>
    </source>
</evidence>
<comment type="caution">
    <text evidence="12">The sequence shown here is derived from an EMBL/GenBank/DDBJ whole genome shotgun (WGS) entry which is preliminary data.</text>
</comment>
<dbReference type="InterPro" id="IPR011249">
    <property type="entry name" value="Metalloenz_LuxS/M16"/>
</dbReference>
<comment type="subcellular location">
    <subcellularLocation>
        <location evidence="2">Mitochondrion</location>
    </subcellularLocation>
</comment>
<name>A0A3M7KWY1_AUXPR</name>
<dbReference type="Pfam" id="PF05193">
    <property type="entry name" value="Peptidase_M16_C"/>
    <property type="match status" value="1"/>
</dbReference>
<evidence type="ECO:0000256" key="2">
    <source>
        <dbReference type="ARBA" id="ARBA00004173"/>
    </source>
</evidence>
<evidence type="ECO:0000313" key="12">
    <source>
        <dbReference type="EMBL" id="RMZ55023.1"/>
    </source>
</evidence>
<dbReference type="InterPro" id="IPR001431">
    <property type="entry name" value="Pept_M16_Zn_BS"/>
</dbReference>
<dbReference type="PROSITE" id="PS00143">
    <property type="entry name" value="INSULINASE"/>
    <property type="match status" value="1"/>
</dbReference>
<sequence>MLRLIKRNSGLLQQLRGYAASSEAAVVESEVFTRYASPFPAQLNLTSALAQLPETKVSTLANGLRVASESVPFAETATVGVYIDAGSRFETDATNGAAHFLEHMAFKGTASRGVRDLEVEIENLGGHLNAYTSREQTAYYAKVFQKDVPQAVAILADILQNSKLEERAIARERDVILREQQEIEGIPEEVLFDHLHATAFQHSPLGRTILGPAENIRSLTRADLVDYITTNYRAPRIVVAAAGAVDHEALVAAVEKGFGKLPSDGPTASQLVDKEPALYTGSEVRIRDPDQANLHFALAYKGASWADPDSVPLMVIQTLLGAWEKNSGAGSEAASPLVQPLAVNGLANSFMAFNTNYHDTGLFGVYAVADNDADHEDLAWTILHKITGLTYGVSQTDVDRAKNQLKASILFSGDGTTGTWDLVRCSEDEGELGGRRGMAEDIGRNLLVYGRRIPKAELFARIDAVDAAAVKDVAYRFFNDQDVAVAALGDTQFLPDYTWLRRRTYWLRY</sequence>
<dbReference type="InterPro" id="IPR007863">
    <property type="entry name" value="Peptidase_M16_C"/>
</dbReference>
<evidence type="ECO:0008006" key="14">
    <source>
        <dbReference type="Google" id="ProtNLM"/>
    </source>
</evidence>
<keyword evidence="5" id="KW-0378">Hydrolase</keyword>
<gene>
    <name evidence="12" type="ORF">APUTEX25_005649</name>
</gene>
<dbReference type="EMBL" id="QOKY01000171">
    <property type="protein sequence ID" value="RMZ55023.1"/>
    <property type="molecule type" value="Genomic_DNA"/>
</dbReference>
<evidence type="ECO:0000256" key="1">
    <source>
        <dbReference type="ARBA" id="ARBA00001947"/>
    </source>
</evidence>
<dbReference type="GO" id="GO:0004222">
    <property type="term" value="F:metalloendopeptidase activity"/>
    <property type="evidence" value="ECO:0007669"/>
    <property type="project" value="InterPro"/>
</dbReference>
<evidence type="ECO:0000256" key="4">
    <source>
        <dbReference type="ARBA" id="ARBA00022723"/>
    </source>
</evidence>
<dbReference type="FunFam" id="3.30.830.10:FF:000002">
    <property type="entry name" value="Mitochondrial-processing peptidase subunit beta"/>
    <property type="match status" value="1"/>
</dbReference>
<keyword evidence="6" id="KW-0862">Zinc</keyword>